<dbReference type="EMBL" id="JACQRX010000328">
    <property type="protein sequence ID" value="MBI4252296.1"/>
    <property type="molecule type" value="Genomic_DNA"/>
</dbReference>
<keyword evidence="2" id="KW-0238">DNA-binding</keyword>
<evidence type="ECO:0000313" key="3">
    <source>
        <dbReference type="Proteomes" id="UP000752292"/>
    </source>
</evidence>
<evidence type="ECO:0000259" key="1">
    <source>
        <dbReference type="PROSITE" id="PS51742"/>
    </source>
</evidence>
<proteinExistence type="predicted"/>
<dbReference type="PROSITE" id="PS51742">
    <property type="entry name" value="PPC"/>
    <property type="match status" value="1"/>
</dbReference>
<dbReference type="AlphaFoldDB" id="A0A932ZVE1"/>
<protein>
    <submittedName>
        <fullName evidence="2">DNA-binding protein</fullName>
    </submittedName>
</protein>
<feature type="domain" description="PPC" evidence="1">
    <location>
        <begin position="6"/>
        <end position="141"/>
    </location>
</feature>
<dbReference type="GO" id="GO:0003677">
    <property type="term" value="F:DNA binding"/>
    <property type="evidence" value="ECO:0007669"/>
    <property type="project" value="UniProtKB-KW"/>
</dbReference>
<accession>A0A932ZVE1</accession>
<dbReference type="InterPro" id="IPR005175">
    <property type="entry name" value="PPC_dom"/>
</dbReference>
<dbReference type="Proteomes" id="UP000752292">
    <property type="component" value="Unassembled WGS sequence"/>
</dbReference>
<name>A0A932ZVE1_UNCTE</name>
<dbReference type="Pfam" id="PF03479">
    <property type="entry name" value="PCC"/>
    <property type="match status" value="1"/>
</dbReference>
<comment type="caution">
    <text evidence="2">The sequence shown here is derived from an EMBL/GenBank/DDBJ whole genome shotgun (WGS) entry which is preliminary data.</text>
</comment>
<dbReference type="SUPFAM" id="SSF117856">
    <property type="entry name" value="AF0104/ALDC/Ptd012-like"/>
    <property type="match status" value="1"/>
</dbReference>
<reference evidence="2" key="1">
    <citation type="submission" date="2020-07" db="EMBL/GenBank/DDBJ databases">
        <title>Huge and variable diversity of episymbiotic CPR bacteria and DPANN archaea in groundwater ecosystems.</title>
        <authorList>
            <person name="He C.Y."/>
            <person name="Keren R."/>
            <person name="Whittaker M."/>
            <person name="Farag I.F."/>
            <person name="Doudna J."/>
            <person name="Cate J.H.D."/>
            <person name="Banfield J.F."/>
        </authorList>
    </citation>
    <scope>NUCLEOTIDE SEQUENCE</scope>
    <source>
        <strain evidence="2">NC_groundwater_1370_Ag_S-0.2um_69_93</strain>
    </source>
</reference>
<organism evidence="2 3">
    <name type="scientific">Tectimicrobiota bacterium</name>
    <dbReference type="NCBI Taxonomy" id="2528274"/>
    <lineage>
        <taxon>Bacteria</taxon>
        <taxon>Pseudomonadati</taxon>
        <taxon>Nitrospinota/Tectimicrobiota group</taxon>
        <taxon>Candidatus Tectimicrobiota</taxon>
    </lineage>
</organism>
<sequence>MKATEHKPGRIFQVQFEPGDDFFKELNRFVREKNIRAGSVFLLGAFTKIDVISGFKSMTGYDVDRRSFGDWRELVALGNISWPDKPPAALGEGVEWSGPQPYVHIHMALSGGPGKNEEVLVGHLSGGILKGGMVVQIFEHI</sequence>
<evidence type="ECO:0000313" key="2">
    <source>
        <dbReference type="EMBL" id="MBI4252296.1"/>
    </source>
</evidence>
<gene>
    <name evidence="2" type="ORF">HY618_07535</name>
</gene>
<dbReference type="CDD" id="cd11378">
    <property type="entry name" value="DUF296"/>
    <property type="match status" value="1"/>
</dbReference>
<dbReference type="Gene3D" id="3.30.1330.80">
    <property type="entry name" value="Hypothetical protein, similar to alpha- acetolactate decarboxylase, domain 2"/>
    <property type="match status" value="1"/>
</dbReference>